<accession>A0ABC8V4N9</accession>
<evidence type="ECO:0000313" key="2">
    <source>
        <dbReference type="Proteomes" id="UP001642360"/>
    </source>
</evidence>
<gene>
    <name evidence="1" type="ORF">ILEXP_LOCUS59006</name>
</gene>
<dbReference type="AlphaFoldDB" id="A0ABC8V4N9"/>
<protein>
    <submittedName>
        <fullName evidence="1">Uncharacterized protein</fullName>
    </submittedName>
</protein>
<evidence type="ECO:0000313" key="1">
    <source>
        <dbReference type="EMBL" id="CAK9188338.1"/>
    </source>
</evidence>
<organism evidence="1 2">
    <name type="scientific">Ilex paraguariensis</name>
    <name type="common">yerba mate</name>
    <dbReference type="NCBI Taxonomy" id="185542"/>
    <lineage>
        <taxon>Eukaryota</taxon>
        <taxon>Viridiplantae</taxon>
        <taxon>Streptophyta</taxon>
        <taxon>Embryophyta</taxon>
        <taxon>Tracheophyta</taxon>
        <taxon>Spermatophyta</taxon>
        <taxon>Magnoliopsida</taxon>
        <taxon>eudicotyledons</taxon>
        <taxon>Gunneridae</taxon>
        <taxon>Pentapetalae</taxon>
        <taxon>asterids</taxon>
        <taxon>campanulids</taxon>
        <taxon>Aquifoliales</taxon>
        <taxon>Aquifoliaceae</taxon>
        <taxon>Ilex</taxon>
    </lineage>
</organism>
<proteinExistence type="predicted"/>
<sequence length="68" mass="7371">MHHGTLALLAAGEHQSDGSMLPKVVRRGVAQSGQTSHILVGQSWAAPAVPRWARLCNINYYHPAIDDL</sequence>
<dbReference type="Proteomes" id="UP001642360">
    <property type="component" value="Unassembled WGS sequence"/>
</dbReference>
<dbReference type="EMBL" id="CAUOFW020010391">
    <property type="protein sequence ID" value="CAK9188338.1"/>
    <property type="molecule type" value="Genomic_DNA"/>
</dbReference>
<reference evidence="1 2" key="1">
    <citation type="submission" date="2024-02" db="EMBL/GenBank/DDBJ databases">
        <authorList>
            <person name="Vignale AGUSTIN F."/>
            <person name="Sosa J E."/>
            <person name="Modenutti C."/>
        </authorList>
    </citation>
    <scope>NUCLEOTIDE SEQUENCE [LARGE SCALE GENOMIC DNA]</scope>
</reference>
<name>A0ABC8V4N9_9AQUA</name>
<comment type="caution">
    <text evidence="1">The sequence shown here is derived from an EMBL/GenBank/DDBJ whole genome shotgun (WGS) entry which is preliminary data.</text>
</comment>
<keyword evidence="2" id="KW-1185">Reference proteome</keyword>